<dbReference type="VEuPathDB" id="ToxoDB:CSUI_000053"/>
<dbReference type="InterPro" id="IPR036497">
    <property type="entry name" value="GLTP_sf"/>
</dbReference>
<dbReference type="GO" id="GO:1902388">
    <property type="term" value="F:ceramide 1-phosphate transfer activity"/>
    <property type="evidence" value="ECO:0007669"/>
    <property type="project" value="TreeGrafter"/>
</dbReference>
<dbReference type="Pfam" id="PF08718">
    <property type="entry name" value="GLTP"/>
    <property type="match status" value="1"/>
</dbReference>
<sequence>MADPRSADQLDPTKGEGLYCAVTTGFAKARAPDGRILCVPLAEAAKTIIPVYDTVFGGGMVSNLLKKDLDNSSTKVIQASARDQASIPDSGPITVDMMIACEVKQSGVNALRKDSECGVKNLLWMKRALDFVVGFLENVIFKMKGQSAKECATDVYKRVLKPYHGFMVSNVVTLAFGLCPTREELCKKLGFDDEAVVEDRVKKISEVCRPMLDEISDLLERSGCNFPDKV</sequence>
<dbReference type="OrthoDB" id="205255at2759"/>
<dbReference type="EMBL" id="MIGC01000023">
    <property type="protein sequence ID" value="PHJ26090.1"/>
    <property type="molecule type" value="Genomic_DNA"/>
</dbReference>
<gene>
    <name evidence="3" type="ORF">CSUI_000053</name>
</gene>
<keyword evidence="4" id="KW-1185">Reference proteome</keyword>
<comment type="caution">
    <text evidence="3">The sequence shown here is derived from an EMBL/GenBank/DDBJ whole genome shotgun (WGS) entry which is preliminary data.</text>
</comment>
<dbReference type="InterPro" id="IPR014830">
    <property type="entry name" value="Glycolipid_transfer_prot_dom"/>
</dbReference>
<feature type="domain" description="Glycolipid transfer protein" evidence="2">
    <location>
        <begin position="40"/>
        <end position="190"/>
    </location>
</feature>
<dbReference type="SUPFAM" id="SSF110004">
    <property type="entry name" value="Glycolipid transfer protein, GLTP"/>
    <property type="match status" value="1"/>
</dbReference>
<dbReference type="GO" id="GO:1902387">
    <property type="term" value="F:ceramide 1-phosphate binding"/>
    <property type="evidence" value="ECO:0007669"/>
    <property type="project" value="TreeGrafter"/>
</dbReference>
<organism evidence="3 4">
    <name type="scientific">Cystoisospora suis</name>
    <dbReference type="NCBI Taxonomy" id="483139"/>
    <lineage>
        <taxon>Eukaryota</taxon>
        <taxon>Sar</taxon>
        <taxon>Alveolata</taxon>
        <taxon>Apicomplexa</taxon>
        <taxon>Conoidasida</taxon>
        <taxon>Coccidia</taxon>
        <taxon>Eucoccidiorida</taxon>
        <taxon>Eimeriorina</taxon>
        <taxon>Sarcocystidae</taxon>
        <taxon>Cystoisospora</taxon>
    </lineage>
</organism>
<dbReference type="GO" id="GO:0005829">
    <property type="term" value="C:cytosol"/>
    <property type="evidence" value="ECO:0007669"/>
    <property type="project" value="TreeGrafter"/>
</dbReference>
<protein>
    <submittedName>
        <fullName evidence="3">Glycolipid transfer</fullName>
    </submittedName>
</protein>
<reference evidence="3 4" key="1">
    <citation type="journal article" date="2017" name="Int. J. Parasitol.">
        <title>The genome of the protozoan parasite Cystoisospora suis and a reverse vaccinology approach to identify vaccine candidates.</title>
        <authorList>
            <person name="Palmieri N."/>
            <person name="Shrestha A."/>
            <person name="Ruttkowski B."/>
            <person name="Beck T."/>
            <person name="Vogl C."/>
            <person name="Tomley F."/>
            <person name="Blake D.P."/>
            <person name="Joachim A."/>
        </authorList>
    </citation>
    <scope>NUCLEOTIDE SEQUENCE [LARGE SCALE GENOMIC DNA]</scope>
    <source>
        <strain evidence="3 4">Wien I</strain>
    </source>
</reference>
<dbReference type="PANTHER" id="PTHR10219">
    <property type="entry name" value="GLYCOLIPID TRANSFER PROTEIN-RELATED"/>
    <property type="match status" value="1"/>
</dbReference>
<dbReference type="AlphaFoldDB" id="A0A2C6L2I2"/>
<dbReference type="RefSeq" id="XP_067927736.1">
    <property type="nucleotide sequence ID" value="XM_068060288.1"/>
</dbReference>
<accession>A0A2C6L2I2</accession>
<dbReference type="PANTHER" id="PTHR10219:SF25">
    <property type="entry name" value="PLECKSTRIN HOMOLOGY DOMAIN-CONTAINING FAMILY A MEMBER 8"/>
    <property type="match status" value="1"/>
</dbReference>
<evidence type="ECO:0000256" key="1">
    <source>
        <dbReference type="ARBA" id="ARBA00022448"/>
    </source>
</evidence>
<evidence type="ECO:0000313" key="3">
    <source>
        <dbReference type="EMBL" id="PHJ26090.1"/>
    </source>
</evidence>
<evidence type="ECO:0000259" key="2">
    <source>
        <dbReference type="Pfam" id="PF08718"/>
    </source>
</evidence>
<dbReference type="Gene3D" id="1.10.3520.10">
    <property type="entry name" value="Glycolipid transfer protein"/>
    <property type="match status" value="1"/>
</dbReference>
<dbReference type="GO" id="GO:0016020">
    <property type="term" value="C:membrane"/>
    <property type="evidence" value="ECO:0007669"/>
    <property type="project" value="TreeGrafter"/>
</dbReference>
<keyword evidence="1" id="KW-0813">Transport</keyword>
<name>A0A2C6L2I2_9APIC</name>
<dbReference type="GeneID" id="94423499"/>
<proteinExistence type="predicted"/>
<evidence type="ECO:0000313" key="4">
    <source>
        <dbReference type="Proteomes" id="UP000221165"/>
    </source>
</evidence>
<dbReference type="Proteomes" id="UP000221165">
    <property type="component" value="Unassembled WGS sequence"/>
</dbReference>